<reference evidence="7 8" key="1">
    <citation type="submission" date="2018-09" db="EMBL/GenBank/DDBJ databases">
        <title>Genome sequencing of Nocardioides immobilis CCTCC AB 2017083 for comparison to Nocardioides silvaticus.</title>
        <authorList>
            <person name="Li C."/>
            <person name="Wang G."/>
        </authorList>
    </citation>
    <scope>NUCLEOTIDE SEQUENCE [LARGE SCALE GENOMIC DNA]</scope>
    <source>
        <strain evidence="7 8">CCTCC AB 2017083</strain>
    </source>
</reference>
<comment type="similarity">
    <text evidence="5">Belongs to the CofC family.</text>
</comment>
<dbReference type="GO" id="GO:0005525">
    <property type="term" value="F:GTP binding"/>
    <property type="evidence" value="ECO:0007669"/>
    <property type="project" value="UniProtKB-KW"/>
</dbReference>
<dbReference type="GO" id="GO:0043814">
    <property type="term" value="F:phospholactate guanylyltransferase activity"/>
    <property type="evidence" value="ECO:0007669"/>
    <property type="project" value="InterPro"/>
</dbReference>
<evidence type="ECO:0000313" key="7">
    <source>
        <dbReference type="EMBL" id="RHW23896.1"/>
    </source>
</evidence>
<comment type="caution">
    <text evidence="7">The sequence shown here is derived from an EMBL/GenBank/DDBJ whole genome shotgun (WGS) entry which is preliminary data.</text>
</comment>
<feature type="region of interest" description="Disordered" evidence="6">
    <location>
        <begin position="1"/>
        <end position="30"/>
    </location>
</feature>
<dbReference type="EC" id="2.7.7.105" evidence="5"/>
<dbReference type="Pfam" id="PF01983">
    <property type="entry name" value="CofC"/>
    <property type="match status" value="1"/>
</dbReference>
<comment type="catalytic activity">
    <reaction evidence="5">
        <text>phosphoenolpyruvate + GTP + H(+) = enolpyruvoyl-2-diphospho-5'-guanosine + diphosphate</text>
        <dbReference type="Rhea" id="RHEA:30519"/>
        <dbReference type="ChEBI" id="CHEBI:15378"/>
        <dbReference type="ChEBI" id="CHEBI:33019"/>
        <dbReference type="ChEBI" id="CHEBI:37565"/>
        <dbReference type="ChEBI" id="CHEBI:58702"/>
        <dbReference type="ChEBI" id="CHEBI:143701"/>
        <dbReference type="EC" id="2.7.7.105"/>
    </reaction>
</comment>
<evidence type="ECO:0000313" key="8">
    <source>
        <dbReference type="Proteomes" id="UP000283644"/>
    </source>
</evidence>
<dbReference type="Proteomes" id="UP000283644">
    <property type="component" value="Unassembled WGS sequence"/>
</dbReference>
<name>A0A417XU85_9ACTN</name>
<evidence type="ECO:0000256" key="6">
    <source>
        <dbReference type="SAM" id="MobiDB-lite"/>
    </source>
</evidence>
<feature type="compositionally biased region" description="Polar residues" evidence="6">
    <location>
        <begin position="16"/>
        <end position="30"/>
    </location>
</feature>
<dbReference type="PANTHER" id="PTHR40392">
    <property type="entry name" value="2-PHOSPHO-L-LACTATE GUANYLYLTRANSFERASE"/>
    <property type="match status" value="1"/>
</dbReference>
<keyword evidence="1 5" id="KW-0808">Transferase</keyword>
<feature type="binding site" evidence="5">
    <location>
        <position position="187"/>
    </location>
    <ligand>
        <name>phosphoenolpyruvate</name>
        <dbReference type="ChEBI" id="CHEBI:58702"/>
    </ligand>
</feature>
<evidence type="ECO:0000256" key="1">
    <source>
        <dbReference type="ARBA" id="ARBA00022679"/>
    </source>
</evidence>
<keyword evidence="4 5" id="KW-0342">GTP-binding</keyword>
<keyword evidence="8" id="KW-1185">Reference proteome</keyword>
<sequence length="246" mass="25574">MRRASGDPSASGRRPTASSLRTATTPSRTDVNGHPWRVVICARRLDVAKSRLRPLGEEARQGLALAMARDVLKAVGGAPGVSEVVLVSDDPSLAHLARAVGAVVLRDPGLGLNSAFLHGMGAGRSGDTWTAMLMADLPCLTSHVLQRVLDAAARHPAAVVADREGIGSTLLTTAPGCRARPRFGERSFHQHVATGATPVAADEPRARCDVDTQADLGVALGIGVGAITAHAVEDFGLDRVGLNKQL</sequence>
<dbReference type="OrthoDB" id="9151145at2"/>
<evidence type="ECO:0000256" key="3">
    <source>
        <dbReference type="ARBA" id="ARBA00022741"/>
    </source>
</evidence>
<evidence type="ECO:0000256" key="5">
    <source>
        <dbReference type="HAMAP-Rule" id="MF_02114"/>
    </source>
</evidence>
<proteinExistence type="inferred from homology"/>
<gene>
    <name evidence="7" type="primary">cofC</name>
    <name evidence="5" type="synonym">fbiD</name>
    <name evidence="7" type="ORF">D0Z08_26980</name>
</gene>
<comment type="function">
    <text evidence="5">Guanylyltransferase that catalyzes the activation of phosphoenolpyruvate (PEP) as enolpyruvoyl-2-diphospho-5'-guanosine, via the condensation of PEP with GTP. It is involved in the biosynthesis of coenzyme F420, a hydride carrier cofactor.</text>
</comment>
<evidence type="ECO:0000256" key="2">
    <source>
        <dbReference type="ARBA" id="ARBA00022695"/>
    </source>
</evidence>
<keyword evidence="2 5" id="KW-0548">Nucleotidyltransferase</keyword>
<feature type="binding site" evidence="5">
    <location>
        <position position="184"/>
    </location>
    <ligand>
        <name>phosphoenolpyruvate</name>
        <dbReference type="ChEBI" id="CHEBI:58702"/>
    </ligand>
</feature>
<keyword evidence="3 5" id="KW-0547">Nucleotide-binding</keyword>
<dbReference type="PANTHER" id="PTHR40392:SF1">
    <property type="entry name" value="2-PHOSPHO-L-LACTATE GUANYLYLTRANSFERASE"/>
    <property type="match status" value="1"/>
</dbReference>
<evidence type="ECO:0000256" key="4">
    <source>
        <dbReference type="ARBA" id="ARBA00023134"/>
    </source>
</evidence>
<dbReference type="InterPro" id="IPR002835">
    <property type="entry name" value="CofC"/>
</dbReference>
<dbReference type="UniPathway" id="UPA00071"/>
<dbReference type="HAMAP" id="MF_02114">
    <property type="entry name" value="CofC"/>
    <property type="match status" value="1"/>
</dbReference>
<comment type="pathway">
    <text evidence="5">Cofactor biosynthesis; coenzyme F420 biosynthesis.</text>
</comment>
<dbReference type="EMBL" id="QXGH01000038">
    <property type="protein sequence ID" value="RHW23896.1"/>
    <property type="molecule type" value="Genomic_DNA"/>
</dbReference>
<organism evidence="7 8">
    <name type="scientific">Nocardioides immobilis</name>
    <dbReference type="NCBI Taxonomy" id="2049295"/>
    <lineage>
        <taxon>Bacteria</taxon>
        <taxon>Bacillati</taxon>
        <taxon>Actinomycetota</taxon>
        <taxon>Actinomycetes</taxon>
        <taxon>Propionibacteriales</taxon>
        <taxon>Nocardioidaceae</taxon>
        <taxon>Nocardioides</taxon>
    </lineage>
</organism>
<dbReference type="GO" id="GO:0052645">
    <property type="term" value="P:F420-0 metabolic process"/>
    <property type="evidence" value="ECO:0007669"/>
    <property type="project" value="UniProtKB-UniRule"/>
</dbReference>
<comment type="caution">
    <text evidence="5">Lacks conserved residue(s) required for the propagation of feature annotation.</text>
</comment>
<accession>A0A417XU85</accession>
<protein>
    <recommendedName>
        <fullName evidence="5">Phosphoenolpyruvate guanylyltransferase</fullName>
        <shortName evidence="5">PEP guanylyltransferase</shortName>
        <ecNumber evidence="5">2.7.7.105</ecNumber>
    </recommendedName>
</protein>
<dbReference type="InterPro" id="IPR029044">
    <property type="entry name" value="Nucleotide-diphossugar_trans"/>
</dbReference>
<dbReference type="SUPFAM" id="SSF53448">
    <property type="entry name" value="Nucleotide-diphospho-sugar transferases"/>
    <property type="match status" value="1"/>
</dbReference>
<dbReference type="NCBIfam" id="TIGR03552">
    <property type="entry name" value="F420_cofC"/>
    <property type="match status" value="1"/>
</dbReference>
<dbReference type="AlphaFoldDB" id="A0A417XU85"/>
<dbReference type="Gene3D" id="3.90.550.10">
    <property type="entry name" value="Spore Coat Polysaccharide Biosynthesis Protein SpsA, Chain A"/>
    <property type="match status" value="1"/>
</dbReference>